<evidence type="ECO:0000313" key="7">
    <source>
        <dbReference type="Proteomes" id="UP001165296"/>
    </source>
</evidence>
<dbReference type="InterPro" id="IPR036737">
    <property type="entry name" value="OmpA-like_sf"/>
</dbReference>
<keyword evidence="2 4" id="KW-0472">Membrane</keyword>
<comment type="caution">
    <text evidence="6">The sequence shown here is derived from an EMBL/GenBank/DDBJ whole genome shotgun (WGS) entry which is preliminary data.</text>
</comment>
<keyword evidence="3" id="KW-0998">Cell outer membrane</keyword>
<evidence type="ECO:0000256" key="3">
    <source>
        <dbReference type="ARBA" id="ARBA00023237"/>
    </source>
</evidence>
<gene>
    <name evidence="6" type="ORF">LGH74_22705</name>
</gene>
<keyword evidence="7" id="KW-1185">Reference proteome</keyword>
<dbReference type="SUPFAM" id="SSF49464">
    <property type="entry name" value="Carboxypeptidase regulatory domain-like"/>
    <property type="match status" value="1"/>
</dbReference>
<dbReference type="PANTHER" id="PTHR30329:SF21">
    <property type="entry name" value="LIPOPROTEIN YIAD-RELATED"/>
    <property type="match status" value="1"/>
</dbReference>
<evidence type="ECO:0000256" key="4">
    <source>
        <dbReference type="PROSITE-ProRule" id="PRU00473"/>
    </source>
</evidence>
<dbReference type="Gene3D" id="3.40.1000.10">
    <property type="entry name" value="Mog1/PsbP, alpha/beta/alpha sandwich"/>
    <property type="match status" value="1"/>
</dbReference>
<dbReference type="InterPro" id="IPR050330">
    <property type="entry name" value="Bact_OuterMem_StrucFunc"/>
</dbReference>
<dbReference type="InterPro" id="IPR008969">
    <property type="entry name" value="CarboxyPept-like_regulatory"/>
</dbReference>
<proteinExistence type="predicted"/>
<feature type="domain" description="OmpA-like" evidence="5">
    <location>
        <begin position="539"/>
        <end position="654"/>
    </location>
</feature>
<dbReference type="Proteomes" id="UP001165296">
    <property type="component" value="Unassembled WGS sequence"/>
</dbReference>
<dbReference type="SUPFAM" id="SSF63829">
    <property type="entry name" value="Calcium-dependent phosphotriesterase"/>
    <property type="match status" value="1"/>
</dbReference>
<dbReference type="PRINTS" id="PR01021">
    <property type="entry name" value="OMPADOMAIN"/>
</dbReference>
<accession>A0ABS8AYC3</accession>
<comment type="subcellular location">
    <subcellularLocation>
        <location evidence="1">Cell outer membrane</location>
    </subcellularLocation>
</comment>
<sequence>MKFLLTLVLTVGWLRLAAQEASPLDVYADSKAHIRLSYPETWVRHRNDDRTEVTFLAGSRRPAAATVSLRIIPLPDGRKDLPNLLSAGQADSVARDIRQLPQAHVLRLDQHDAGSYQQVRYEYTYAAPNGQRTRVAGRRVWRGGYEYRLEYRAATAQDGRYLAAGLRVVDSFSFTGTPPSRRYAEQLCDDKMYGIAALRLRDERWEDDCRTIHEFNADDPTEPPRIHRQVLPFQSYALAKGFDNCLYSVTKAPTDAPEYVYRYNPTTRQGSYTTWQLPAQGPENVWISAATDDHGDLFFSTSDAGLLVKVSPYDGTVTVVWSADPVRQAPYYPAIGLAGAGSHGNFCLDDAHTLYQVYSTDGSILSVNLNTRQPGPELTRLAGLPKRGGYSDLLFQNDASGRRRLYLAGPKSLYEVDMARRQAHYVRKGVYTDLAGCNLFRVPPQPAKVPPAPATATWQGRILDAATFQPLPQAQLRLTLAGAETTVPLTAEGAFSFATAPGRSYAAHVQLAGYLSADSTFTTRPGPYVQDILLYPLAVGTTLPLDNVQFTQGKADLLPSSFPALDQLVALLSKNPTMTIELRGHTDNQGDPQKNVVLSQERVAAVKQYLVEHGVGAPRITGIGLGAAEPRASNARETTRRLNRRVEFRVTSVH</sequence>
<organism evidence="6 7">
    <name type="scientific">Hymenobacter lucidus</name>
    <dbReference type="NCBI Taxonomy" id="2880930"/>
    <lineage>
        <taxon>Bacteria</taxon>
        <taxon>Pseudomonadati</taxon>
        <taxon>Bacteroidota</taxon>
        <taxon>Cytophagia</taxon>
        <taxon>Cytophagales</taxon>
        <taxon>Hymenobacteraceae</taxon>
        <taxon>Hymenobacter</taxon>
    </lineage>
</organism>
<dbReference type="InterPro" id="IPR006664">
    <property type="entry name" value="OMP_bac"/>
</dbReference>
<dbReference type="Gene3D" id="3.30.1330.60">
    <property type="entry name" value="OmpA-like domain"/>
    <property type="match status" value="1"/>
</dbReference>
<evidence type="ECO:0000256" key="1">
    <source>
        <dbReference type="ARBA" id="ARBA00004442"/>
    </source>
</evidence>
<dbReference type="SUPFAM" id="SSF103088">
    <property type="entry name" value="OmpA-like"/>
    <property type="match status" value="1"/>
</dbReference>
<evidence type="ECO:0000259" key="5">
    <source>
        <dbReference type="PROSITE" id="PS51123"/>
    </source>
</evidence>
<protein>
    <submittedName>
        <fullName evidence="6">OmpA family protein</fullName>
    </submittedName>
</protein>
<evidence type="ECO:0000313" key="6">
    <source>
        <dbReference type="EMBL" id="MCB2410816.1"/>
    </source>
</evidence>
<evidence type="ECO:0000256" key="2">
    <source>
        <dbReference type="ARBA" id="ARBA00023136"/>
    </source>
</evidence>
<dbReference type="PROSITE" id="PS51123">
    <property type="entry name" value="OMPA_2"/>
    <property type="match status" value="1"/>
</dbReference>
<dbReference type="PANTHER" id="PTHR30329">
    <property type="entry name" value="STATOR ELEMENT OF FLAGELLAR MOTOR COMPLEX"/>
    <property type="match status" value="1"/>
</dbReference>
<dbReference type="CDD" id="cd07185">
    <property type="entry name" value="OmpA_C-like"/>
    <property type="match status" value="1"/>
</dbReference>
<dbReference type="InterPro" id="IPR006665">
    <property type="entry name" value="OmpA-like"/>
</dbReference>
<dbReference type="RefSeq" id="WP_226180084.1">
    <property type="nucleotide sequence ID" value="NZ_JAJADR010000011.1"/>
</dbReference>
<dbReference type="EMBL" id="JAJADR010000011">
    <property type="protein sequence ID" value="MCB2410816.1"/>
    <property type="molecule type" value="Genomic_DNA"/>
</dbReference>
<name>A0ABS8AYC3_9BACT</name>
<dbReference type="Pfam" id="PF00691">
    <property type="entry name" value="OmpA"/>
    <property type="match status" value="1"/>
</dbReference>
<reference evidence="6" key="1">
    <citation type="submission" date="2021-10" db="EMBL/GenBank/DDBJ databases">
        <authorList>
            <person name="Dean J.D."/>
            <person name="Kim M.K."/>
            <person name="Newey C.N."/>
            <person name="Stoker T.S."/>
            <person name="Thompson D.W."/>
            <person name="Grose J.H."/>
        </authorList>
    </citation>
    <scope>NUCLEOTIDE SEQUENCE</scope>
    <source>
        <strain evidence="6">BT178</strain>
    </source>
</reference>